<gene>
    <name evidence="3" type="ORF">D3P06_17045</name>
</gene>
<keyword evidence="4" id="KW-1185">Reference proteome</keyword>
<dbReference type="Proteomes" id="UP000285530">
    <property type="component" value="Unassembled WGS sequence"/>
</dbReference>
<comment type="cofactor">
    <cofactor evidence="2">
        <name>Mg(2+)</name>
        <dbReference type="ChEBI" id="CHEBI:18420"/>
    </cofactor>
</comment>
<keyword evidence="2" id="KW-0479">Metal-binding</keyword>
<comment type="similarity">
    <text evidence="1">Belongs to the inositol monophosphatase superfamily.</text>
</comment>
<evidence type="ECO:0000256" key="2">
    <source>
        <dbReference type="PIRSR" id="PIRSR600760-2"/>
    </source>
</evidence>
<dbReference type="Gene3D" id="3.40.190.80">
    <property type="match status" value="1"/>
</dbReference>
<proteinExistence type="inferred from homology"/>
<dbReference type="Gene3D" id="3.30.540.10">
    <property type="entry name" value="Fructose-1,6-Bisphosphatase, subunit A, domain 1"/>
    <property type="match status" value="1"/>
</dbReference>
<feature type="binding site" evidence="2">
    <location>
        <position position="84"/>
    </location>
    <ligand>
        <name>Mg(2+)</name>
        <dbReference type="ChEBI" id="CHEBI:18420"/>
        <label>1</label>
        <note>catalytic</note>
    </ligand>
</feature>
<evidence type="ECO:0000313" key="3">
    <source>
        <dbReference type="EMBL" id="RJK97295.1"/>
    </source>
</evidence>
<dbReference type="PRINTS" id="PR00377">
    <property type="entry name" value="IMPHPHTASES"/>
</dbReference>
<protein>
    <submittedName>
        <fullName evidence="3">Phosphatase</fullName>
    </submittedName>
</protein>
<dbReference type="GO" id="GO:0046872">
    <property type="term" value="F:metal ion binding"/>
    <property type="evidence" value="ECO:0007669"/>
    <property type="project" value="UniProtKB-KW"/>
</dbReference>
<sequence>MSDLDRLMAAAICLADLAADIAADAWRSDIVVDYKPNGSSVTPADLLIEERWRSEIRRQFPSHGILGEEYGPQAGTSAFTWVLDPIDGTRQFGAGLLNYASLIAVCRDGVPVLGIIDTPVPHARYAAAAGQGALFAGRQIRSSMRTDMTGAVISLANPDSFSDETAFGYEALRSTGRVRVHDGGALAYGALARGRVDACINGDDLDAYDICALCPVVQEAGGVITDWRGEPLTLASRGGIVASASPELHAKVLERLQGSL</sequence>
<accession>A0A418ZQ67</accession>
<dbReference type="PANTHER" id="PTHR20854">
    <property type="entry name" value="INOSITOL MONOPHOSPHATASE"/>
    <property type="match status" value="1"/>
</dbReference>
<dbReference type="PANTHER" id="PTHR20854:SF4">
    <property type="entry name" value="INOSITOL-1-MONOPHOSPHATASE-RELATED"/>
    <property type="match status" value="1"/>
</dbReference>
<organism evidence="3 4">
    <name type="scientific">Paracoccus aestuarii</name>
    <dbReference type="NCBI Taxonomy" id="453842"/>
    <lineage>
        <taxon>Bacteria</taxon>
        <taxon>Pseudomonadati</taxon>
        <taxon>Pseudomonadota</taxon>
        <taxon>Alphaproteobacteria</taxon>
        <taxon>Rhodobacterales</taxon>
        <taxon>Paracoccaceae</taxon>
        <taxon>Paracoccus</taxon>
    </lineage>
</organism>
<name>A0A418ZQ67_9RHOB</name>
<comment type="caution">
    <text evidence="3">The sequence shown here is derived from an EMBL/GenBank/DDBJ whole genome shotgun (WGS) entry which is preliminary data.</text>
</comment>
<dbReference type="Pfam" id="PF00459">
    <property type="entry name" value="Inositol_P"/>
    <property type="match status" value="1"/>
</dbReference>
<dbReference type="GO" id="GO:0008934">
    <property type="term" value="F:inositol monophosphate 1-phosphatase activity"/>
    <property type="evidence" value="ECO:0007669"/>
    <property type="project" value="TreeGrafter"/>
</dbReference>
<keyword evidence="2" id="KW-0460">Magnesium</keyword>
<feature type="binding site" evidence="2">
    <location>
        <position position="87"/>
    </location>
    <ligand>
        <name>Mg(2+)</name>
        <dbReference type="ChEBI" id="CHEBI:18420"/>
        <label>1</label>
        <note>catalytic</note>
    </ligand>
</feature>
<evidence type="ECO:0000256" key="1">
    <source>
        <dbReference type="ARBA" id="ARBA00009759"/>
    </source>
</evidence>
<dbReference type="SUPFAM" id="SSF56655">
    <property type="entry name" value="Carbohydrate phosphatase"/>
    <property type="match status" value="1"/>
</dbReference>
<feature type="binding site" evidence="2">
    <location>
        <position position="68"/>
    </location>
    <ligand>
        <name>Mg(2+)</name>
        <dbReference type="ChEBI" id="CHEBI:18420"/>
        <label>1</label>
        <note>catalytic</note>
    </ligand>
</feature>
<evidence type="ECO:0000313" key="4">
    <source>
        <dbReference type="Proteomes" id="UP000285530"/>
    </source>
</evidence>
<dbReference type="GO" id="GO:0006020">
    <property type="term" value="P:inositol metabolic process"/>
    <property type="evidence" value="ECO:0007669"/>
    <property type="project" value="TreeGrafter"/>
</dbReference>
<dbReference type="RefSeq" id="WP_119887678.1">
    <property type="nucleotide sequence ID" value="NZ_CP067170.1"/>
</dbReference>
<dbReference type="AlphaFoldDB" id="A0A418ZQ67"/>
<feature type="binding site" evidence="2">
    <location>
        <position position="86"/>
    </location>
    <ligand>
        <name>Mg(2+)</name>
        <dbReference type="ChEBI" id="CHEBI:18420"/>
        <label>1</label>
        <note>catalytic</note>
    </ligand>
</feature>
<feature type="binding site" evidence="2">
    <location>
        <position position="209"/>
    </location>
    <ligand>
        <name>Mg(2+)</name>
        <dbReference type="ChEBI" id="CHEBI:18420"/>
        <label>1</label>
        <note>catalytic</note>
    </ligand>
</feature>
<dbReference type="OrthoDB" id="9785695at2"/>
<dbReference type="InterPro" id="IPR000760">
    <property type="entry name" value="Inositol_monophosphatase-like"/>
</dbReference>
<reference evidence="3 4" key="1">
    <citation type="submission" date="2018-09" db="EMBL/GenBank/DDBJ databases">
        <title>Paracoccus onubensis nov. sp. a moderate halophilic bacterium isolated from Gruta de las Maravillas (Aracena, Spain).</title>
        <authorList>
            <person name="Jurado V."/>
            <person name="Gutierrez-Patricio S."/>
            <person name="Gonzalez-Pimentel J.L."/>
            <person name="Laiz L."/>
            <person name="Saiz-Jimenez C."/>
        </authorList>
    </citation>
    <scope>NUCLEOTIDE SEQUENCE [LARGE SCALE GENOMIC DNA]</scope>
    <source>
        <strain evidence="3 4">DSM 19484</strain>
    </source>
</reference>
<dbReference type="GO" id="GO:0007165">
    <property type="term" value="P:signal transduction"/>
    <property type="evidence" value="ECO:0007669"/>
    <property type="project" value="TreeGrafter"/>
</dbReference>
<dbReference type="EMBL" id="QZEV01000143">
    <property type="protein sequence ID" value="RJK97295.1"/>
    <property type="molecule type" value="Genomic_DNA"/>
</dbReference>